<dbReference type="PIRSF" id="PIRSF006324">
    <property type="entry name" value="LeuE"/>
    <property type="match status" value="1"/>
</dbReference>
<comment type="caution">
    <text evidence="7">The sequence shown here is derived from an EMBL/GenBank/DDBJ whole genome shotgun (WGS) entry which is preliminary data.</text>
</comment>
<evidence type="ECO:0000256" key="3">
    <source>
        <dbReference type="ARBA" id="ARBA00022692"/>
    </source>
</evidence>
<dbReference type="AlphaFoldDB" id="A0A2S5KWT3"/>
<dbReference type="Pfam" id="PF01810">
    <property type="entry name" value="LysE"/>
    <property type="match status" value="1"/>
</dbReference>
<dbReference type="PANTHER" id="PTHR30086">
    <property type="entry name" value="ARGININE EXPORTER PROTEIN ARGO"/>
    <property type="match status" value="1"/>
</dbReference>
<evidence type="ECO:0000313" key="7">
    <source>
        <dbReference type="EMBL" id="PPC79165.1"/>
    </source>
</evidence>
<dbReference type="InterPro" id="IPR001123">
    <property type="entry name" value="LeuE-type"/>
</dbReference>
<feature type="transmembrane region" description="Helical" evidence="6">
    <location>
        <begin position="37"/>
        <end position="60"/>
    </location>
</feature>
<feature type="transmembrane region" description="Helical" evidence="6">
    <location>
        <begin position="6"/>
        <end position="25"/>
    </location>
</feature>
<feature type="transmembrane region" description="Helical" evidence="6">
    <location>
        <begin position="185"/>
        <end position="203"/>
    </location>
</feature>
<gene>
    <name evidence="7" type="ORF">C4K68_01720</name>
</gene>
<dbReference type="PANTHER" id="PTHR30086:SF20">
    <property type="entry name" value="ARGININE EXPORTER PROTEIN ARGO-RELATED"/>
    <property type="match status" value="1"/>
</dbReference>
<dbReference type="EMBL" id="PRLP01000005">
    <property type="protein sequence ID" value="PPC79165.1"/>
    <property type="molecule type" value="Genomic_DNA"/>
</dbReference>
<comment type="subcellular location">
    <subcellularLocation>
        <location evidence="1">Cell membrane</location>
        <topology evidence="1">Multi-pass membrane protein</topology>
    </subcellularLocation>
</comment>
<reference evidence="7 8" key="1">
    <citation type="submission" date="2018-02" db="EMBL/GenBank/DDBJ databases">
        <title>novel marine gammaproteobacteria from coastal saline agro ecosystem.</title>
        <authorList>
            <person name="Krishnan R."/>
            <person name="Ramesh Kumar N."/>
        </authorList>
    </citation>
    <scope>NUCLEOTIDE SEQUENCE [LARGE SCALE GENOMIC DNA]</scope>
    <source>
        <strain evidence="7 8">228</strain>
    </source>
</reference>
<evidence type="ECO:0000256" key="1">
    <source>
        <dbReference type="ARBA" id="ARBA00004651"/>
    </source>
</evidence>
<dbReference type="GO" id="GO:0005886">
    <property type="term" value="C:plasma membrane"/>
    <property type="evidence" value="ECO:0007669"/>
    <property type="project" value="UniProtKB-SubCell"/>
</dbReference>
<evidence type="ECO:0000256" key="6">
    <source>
        <dbReference type="SAM" id="Phobius"/>
    </source>
</evidence>
<protein>
    <submittedName>
        <fullName evidence="7">LysE family translocator</fullName>
    </submittedName>
</protein>
<dbReference type="GO" id="GO:0015171">
    <property type="term" value="F:amino acid transmembrane transporter activity"/>
    <property type="evidence" value="ECO:0007669"/>
    <property type="project" value="TreeGrafter"/>
</dbReference>
<keyword evidence="4 6" id="KW-1133">Transmembrane helix</keyword>
<proteinExistence type="predicted"/>
<dbReference type="OrthoDB" id="5295751at2"/>
<evidence type="ECO:0000256" key="2">
    <source>
        <dbReference type="ARBA" id="ARBA00022475"/>
    </source>
</evidence>
<keyword evidence="2" id="KW-1003">Cell membrane</keyword>
<organism evidence="7 8">
    <name type="scientific">Proteobacteria bacterium 228</name>
    <dbReference type="NCBI Taxonomy" id="2083153"/>
    <lineage>
        <taxon>Bacteria</taxon>
        <taxon>Pseudomonadati</taxon>
        <taxon>Pseudomonadota</taxon>
    </lineage>
</organism>
<name>A0A2S5KWT3_9PROT</name>
<keyword evidence="5 6" id="KW-0472">Membrane</keyword>
<keyword evidence="3 6" id="KW-0812">Transmembrane</keyword>
<evidence type="ECO:0000313" key="8">
    <source>
        <dbReference type="Proteomes" id="UP000238196"/>
    </source>
</evidence>
<evidence type="ECO:0000256" key="4">
    <source>
        <dbReference type="ARBA" id="ARBA00022989"/>
    </source>
</evidence>
<accession>A0A2S5KWT3</accession>
<feature type="transmembrane region" description="Helical" evidence="6">
    <location>
        <begin position="66"/>
        <end position="85"/>
    </location>
</feature>
<evidence type="ECO:0000256" key="5">
    <source>
        <dbReference type="ARBA" id="ARBA00023136"/>
    </source>
</evidence>
<sequence>MDYALFLTICLLTTFTPGPAILLVIRNATRYGIGKALIGVLGNLTAMLTMATLSAIGMGAVILSSLYLFTAMKLAGGAYLIYLGIRTWRSRNQFSQHSSHVAVIPPRSARSLYAEAFMIGFSNPKAIAFYTALFPQFIDPHQTIAPQLLVLGATFACCSLTALSSYALLAHSVKGHLAKEHISRYFNRITGGIFMGFGLSLMVSGRV</sequence>
<feature type="transmembrane region" description="Helical" evidence="6">
    <location>
        <begin position="144"/>
        <end position="173"/>
    </location>
</feature>
<dbReference type="Proteomes" id="UP000238196">
    <property type="component" value="Unassembled WGS sequence"/>
</dbReference>